<keyword evidence="1" id="KW-1133">Transmembrane helix</keyword>
<dbReference type="GeneTree" id="ENSGT01140000283768"/>
<sequence length="84" mass="9066">MGHPSAFSIGIKLCWSGPSRGLFKTSNMSAIPDLSILMRFWSIPSGGMPLIVTVAVIPFKKEAMEIHMSPPLECPSSPIPEPLT</sequence>
<dbReference type="Proteomes" id="UP000694392">
    <property type="component" value="Unplaced"/>
</dbReference>
<dbReference type="Ensembl" id="ENSSPUT00000001998.1">
    <property type="protein sequence ID" value="ENSSPUP00000001894.1"/>
    <property type="gene ID" value="ENSSPUG00000001466.1"/>
</dbReference>
<keyword evidence="3" id="KW-1185">Reference proteome</keyword>
<reference evidence="2" key="2">
    <citation type="submission" date="2025-09" db="UniProtKB">
        <authorList>
            <consortium name="Ensembl"/>
        </authorList>
    </citation>
    <scope>IDENTIFICATION</scope>
</reference>
<name>A0A8D0G389_SPHPU</name>
<keyword evidence="1" id="KW-0472">Membrane</keyword>
<organism evidence="2 3">
    <name type="scientific">Sphenodon punctatus</name>
    <name type="common">Tuatara</name>
    <name type="synonym">Hatteria punctata</name>
    <dbReference type="NCBI Taxonomy" id="8508"/>
    <lineage>
        <taxon>Eukaryota</taxon>
        <taxon>Metazoa</taxon>
        <taxon>Chordata</taxon>
        <taxon>Craniata</taxon>
        <taxon>Vertebrata</taxon>
        <taxon>Euteleostomi</taxon>
        <taxon>Lepidosauria</taxon>
        <taxon>Sphenodontia</taxon>
        <taxon>Sphenodontidae</taxon>
        <taxon>Sphenodon</taxon>
    </lineage>
</organism>
<evidence type="ECO:0000256" key="1">
    <source>
        <dbReference type="SAM" id="Phobius"/>
    </source>
</evidence>
<protein>
    <submittedName>
        <fullName evidence="2">Uncharacterized protein</fullName>
    </submittedName>
</protein>
<dbReference type="OMA" id="GIKLCWS"/>
<feature type="transmembrane region" description="Helical" evidence="1">
    <location>
        <begin position="36"/>
        <end position="59"/>
    </location>
</feature>
<evidence type="ECO:0000313" key="2">
    <source>
        <dbReference type="Ensembl" id="ENSSPUP00000001894.1"/>
    </source>
</evidence>
<accession>A0A8D0G389</accession>
<reference evidence="2" key="1">
    <citation type="submission" date="2025-08" db="UniProtKB">
        <authorList>
            <consortium name="Ensembl"/>
        </authorList>
    </citation>
    <scope>IDENTIFICATION</scope>
</reference>
<dbReference type="AlphaFoldDB" id="A0A8D0G389"/>
<proteinExistence type="predicted"/>
<evidence type="ECO:0000313" key="3">
    <source>
        <dbReference type="Proteomes" id="UP000694392"/>
    </source>
</evidence>
<keyword evidence="1" id="KW-0812">Transmembrane</keyword>